<evidence type="ECO:0000313" key="3">
    <source>
        <dbReference type="Proteomes" id="UP000054350"/>
    </source>
</evidence>
<feature type="region of interest" description="Disordered" evidence="1">
    <location>
        <begin position="1"/>
        <end position="112"/>
    </location>
</feature>
<sequence length="496" mass="51479">MVTNRARPPAAQPRPQPAAAAAPTSTPAGAAPDPYMFASLLDFPDDDDDQRAGHALSAEQLAEQLAIFSETQFTFAPDAPPPPPPTTTNANAPATNAATTTSQPPTTSAAATAASSSAASFLESLANTSFSFDPAPPPPPAPTPHQHQQHGAPNTTNANLVSSLIDFSPTDKSLQSSTTAPSNAAYHSGLFPFPTAAAAAPVPTAPPAAQATPAGLPPLFPYLPNPIAVPSIPGMPPMLYPPGAVAVTAQGAPPAQQAAIQQPFMYDPATGTHTPFAQPPLPTVDQTTQPQLQSHPLAMAWPTTAAAAAAATPAPHHHAFSLPGGVPPPTPAPAAPAAAPAAPMTPLIVGPNGATYMLQQTPAGHTVMVPVQIAHAPITAPAAVAQLKLELYLDGCGWTEQDKIRFVIGQLSGEAIAFWRRTAQPIPTTHWTEVINTLRTYFVPLTIGTDSYKALERLRQGNTPPFEFLKQFDGHASHVSNMSDPEGYWLQPVRPH</sequence>
<evidence type="ECO:0008006" key="4">
    <source>
        <dbReference type="Google" id="ProtNLM"/>
    </source>
</evidence>
<feature type="region of interest" description="Disordered" evidence="1">
    <location>
        <begin position="128"/>
        <end position="157"/>
    </location>
</feature>
<organism evidence="2 3">
    <name type="scientific">Allomyces macrogynus (strain ATCC 38327)</name>
    <name type="common">Allomyces javanicus var. macrogynus</name>
    <dbReference type="NCBI Taxonomy" id="578462"/>
    <lineage>
        <taxon>Eukaryota</taxon>
        <taxon>Fungi</taxon>
        <taxon>Fungi incertae sedis</taxon>
        <taxon>Blastocladiomycota</taxon>
        <taxon>Blastocladiomycetes</taxon>
        <taxon>Blastocladiales</taxon>
        <taxon>Blastocladiaceae</taxon>
        <taxon>Allomyces</taxon>
    </lineage>
</organism>
<name>A0A0L0SXW7_ALLM3</name>
<feature type="compositionally biased region" description="Pro residues" evidence="1">
    <location>
        <begin position="134"/>
        <end position="143"/>
    </location>
</feature>
<gene>
    <name evidence="2" type="ORF">AMAG_19669</name>
</gene>
<proteinExistence type="predicted"/>
<feature type="region of interest" description="Disordered" evidence="1">
    <location>
        <begin position="269"/>
        <end position="288"/>
    </location>
</feature>
<dbReference type="STRING" id="578462.A0A0L0SXW7"/>
<evidence type="ECO:0000313" key="2">
    <source>
        <dbReference type="EMBL" id="KNE67240.1"/>
    </source>
</evidence>
<reference evidence="2 3" key="1">
    <citation type="submission" date="2009-11" db="EMBL/GenBank/DDBJ databases">
        <title>Annotation of Allomyces macrogynus ATCC 38327.</title>
        <authorList>
            <consortium name="The Broad Institute Genome Sequencing Platform"/>
            <person name="Russ C."/>
            <person name="Cuomo C."/>
            <person name="Burger G."/>
            <person name="Gray M.W."/>
            <person name="Holland P.W.H."/>
            <person name="King N."/>
            <person name="Lang F.B.F."/>
            <person name="Roger A.J."/>
            <person name="Ruiz-Trillo I."/>
            <person name="Young S.K."/>
            <person name="Zeng Q."/>
            <person name="Gargeya S."/>
            <person name="Fitzgerald M."/>
            <person name="Haas B."/>
            <person name="Abouelleil A."/>
            <person name="Alvarado L."/>
            <person name="Arachchi H.M."/>
            <person name="Berlin A."/>
            <person name="Chapman S.B."/>
            <person name="Gearin G."/>
            <person name="Goldberg J."/>
            <person name="Griggs A."/>
            <person name="Gujja S."/>
            <person name="Hansen M."/>
            <person name="Heiman D."/>
            <person name="Howarth C."/>
            <person name="Larimer J."/>
            <person name="Lui A."/>
            <person name="MacDonald P.J.P."/>
            <person name="McCowen C."/>
            <person name="Montmayeur A."/>
            <person name="Murphy C."/>
            <person name="Neiman D."/>
            <person name="Pearson M."/>
            <person name="Priest M."/>
            <person name="Roberts A."/>
            <person name="Saif S."/>
            <person name="Shea T."/>
            <person name="Sisk P."/>
            <person name="Stolte C."/>
            <person name="Sykes S."/>
            <person name="Wortman J."/>
            <person name="Nusbaum C."/>
            <person name="Birren B."/>
        </authorList>
    </citation>
    <scope>NUCLEOTIDE SEQUENCE [LARGE SCALE GENOMIC DNA]</scope>
    <source>
        <strain evidence="2 3">ATCC 38327</strain>
    </source>
</reference>
<dbReference type="Proteomes" id="UP000054350">
    <property type="component" value="Unassembled WGS sequence"/>
</dbReference>
<keyword evidence="3" id="KW-1185">Reference proteome</keyword>
<dbReference type="EMBL" id="GG745352">
    <property type="protein sequence ID" value="KNE67240.1"/>
    <property type="molecule type" value="Genomic_DNA"/>
</dbReference>
<feature type="compositionally biased region" description="Low complexity" evidence="1">
    <location>
        <begin position="144"/>
        <end position="153"/>
    </location>
</feature>
<dbReference type="VEuPathDB" id="FungiDB:AMAG_19669"/>
<accession>A0A0L0SXW7</accession>
<feature type="compositionally biased region" description="Low complexity" evidence="1">
    <location>
        <begin position="87"/>
        <end position="112"/>
    </location>
</feature>
<protein>
    <recommendedName>
        <fullName evidence="4">Retrotransposon gag domain-containing protein</fullName>
    </recommendedName>
</protein>
<feature type="compositionally biased region" description="Low complexity" evidence="1">
    <location>
        <begin position="55"/>
        <end position="66"/>
    </location>
</feature>
<evidence type="ECO:0000256" key="1">
    <source>
        <dbReference type="SAM" id="MobiDB-lite"/>
    </source>
</evidence>
<dbReference type="AlphaFoldDB" id="A0A0L0SXW7"/>
<reference evidence="3" key="2">
    <citation type="submission" date="2009-11" db="EMBL/GenBank/DDBJ databases">
        <title>The Genome Sequence of Allomyces macrogynus strain ATCC 38327.</title>
        <authorList>
            <consortium name="The Broad Institute Genome Sequencing Platform"/>
            <person name="Russ C."/>
            <person name="Cuomo C."/>
            <person name="Shea T."/>
            <person name="Young S.K."/>
            <person name="Zeng Q."/>
            <person name="Koehrsen M."/>
            <person name="Haas B."/>
            <person name="Borodovsky M."/>
            <person name="Guigo R."/>
            <person name="Alvarado L."/>
            <person name="Berlin A."/>
            <person name="Borenstein D."/>
            <person name="Chen Z."/>
            <person name="Engels R."/>
            <person name="Freedman E."/>
            <person name="Gellesch M."/>
            <person name="Goldberg J."/>
            <person name="Griggs A."/>
            <person name="Gujja S."/>
            <person name="Heiman D."/>
            <person name="Hepburn T."/>
            <person name="Howarth C."/>
            <person name="Jen D."/>
            <person name="Larson L."/>
            <person name="Lewis B."/>
            <person name="Mehta T."/>
            <person name="Park D."/>
            <person name="Pearson M."/>
            <person name="Roberts A."/>
            <person name="Saif S."/>
            <person name="Shenoy N."/>
            <person name="Sisk P."/>
            <person name="Stolte C."/>
            <person name="Sykes S."/>
            <person name="Walk T."/>
            <person name="White J."/>
            <person name="Yandava C."/>
            <person name="Burger G."/>
            <person name="Gray M.W."/>
            <person name="Holland P.W.H."/>
            <person name="King N."/>
            <person name="Lang F.B.F."/>
            <person name="Roger A.J."/>
            <person name="Ruiz-Trillo I."/>
            <person name="Lander E."/>
            <person name="Nusbaum C."/>
        </authorList>
    </citation>
    <scope>NUCLEOTIDE SEQUENCE [LARGE SCALE GENOMIC DNA]</scope>
    <source>
        <strain evidence="3">ATCC 38327</strain>
    </source>
</reference>
<feature type="compositionally biased region" description="Low complexity" evidence="1">
    <location>
        <begin position="17"/>
        <end position="34"/>
    </location>
</feature>